<dbReference type="InParanoid" id="A0A423X7C8"/>
<dbReference type="PANTHER" id="PTHR46720">
    <property type="entry name" value="HYDROXYLASE, PUTATIVE (AFU_ORTHOLOGUE AFUA_3G01460)-RELATED"/>
    <property type="match status" value="1"/>
</dbReference>
<dbReference type="SUPFAM" id="SSF51905">
    <property type="entry name" value="FAD/NAD(P)-binding domain"/>
    <property type="match status" value="1"/>
</dbReference>
<dbReference type="AlphaFoldDB" id="A0A423X7C8"/>
<evidence type="ECO:0000313" key="6">
    <source>
        <dbReference type="EMBL" id="ROW11932.1"/>
    </source>
</evidence>
<keyword evidence="4" id="KW-0560">Oxidoreductase</keyword>
<dbReference type="Gene3D" id="3.50.50.60">
    <property type="entry name" value="FAD/NAD(P)-binding domain"/>
    <property type="match status" value="1"/>
</dbReference>
<comment type="similarity">
    <text evidence="1">Belongs to the paxM FAD-dependent monooxygenase family.</text>
</comment>
<organism evidence="6 7">
    <name type="scientific">Cytospora leucostoma</name>
    <dbReference type="NCBI Taxonomy" id="1230097"/>
    <lineage>
        <taxon>Eukaryota</taxon>
        <taxon>Fungi</taxon>
        <taxon>Dikarya</taxon>
        <taxon>Ascomycota</taxon>
        <taxon>Pezizomycotina</taxon>
        <taxon>Sordariomycetes</taxon>
        <taxon>Sordariomycetidae</taxon>
        <taxon>Diaporthales</taxon>
        <taxon>Cytosporaceae</taxon>
        <taxon>Cytospora</taxon>
    </lineage>
</organism>
<dbReference type="OrthoDB" id="2898509at2759"/>
<dbReference type="PANTHER" id="PTHR46720:SF3">
    <property type="entry name" value="FAD-BINDING DOMAIN-CONTAINING PROTEIN-RELATED"/>
    <property type="match status" value="1"/>
</dbReference>
<dbReference type="Pfam" id="PF00106">
    <property type="entry name" value="adh_short"/>
    <property type="match status" value="1"/>
</dbReference>
<dbReference type="SUPFAM" id="SSF51735">
    <property type="entry name" value="NAD(P)-binding Rossmann-fold domains"/>
    <property type="match status" value="1"/>
</dbReference>
<comment type="caution">
    <text evidence="6">The sequence shown here is derived from an EMBL/GenBank/DDBJ whole genome shotgun (WGS) entry which is preliminary data.</text>
</comment>
<dbReference type="GO" id="GO:0044550">
    <property type="term" value="P:secondary metabolite biosynthetic process"/>
    <property type="evidence" value="ECO:0007669"/>
    <property type="project" value="TreeGrafter"/>
</dbReference>
<evidence type="ECO:0000313" key="7">
    <source>
        <dbReference type="Proteomes" id="UP000285146"/>
    </source>
</evidence>
<evidence type="ECO:0000256" key="2">
    <source>
        <dbReference type="ARBA" id="ARBA00022630"/>
    </source>
</evidence>
<dbReference type="InterPro" id="IPR051104">
    <property type="entry name" value="FAD_monoxygenase"/>
</dbReference>
<dbReference type="InterPro" id="IPR002938">
    <property type="entry name" value="FAD-bd"/>
</dbReference>
<keyword evidence="2" id="KW-0285">Flavoprotein</keyword>
<dbReference type="PRINTS" id="PR00420">
    <property type="entry name" value="RNGMNOXGNASE"/>
</dbReference>
<dbReference type="SUPFAM" id="SSF54373">
    <property type="entry name" value="FAD-linked reductases, C-terminal domain"/>
    <property type="match status" value="1"/>
</dbReference>
<evidence type="ECO:0000259" key="5">
    <source>
        <dbReference type="Pfam" id="PF01494"/>
    </source>
</evidence>
<dbReference type="InterPro" id="IPR002347">
    <property type="entry name" value="SDR_fam"/>
</dbReference>
<accession>A0A423X7C8</accession>
<evidence type="ECO:0000256" key="3">
    <source>
        <dbReference type="ARBA" id="ARBA00022827"/>
    </source>
</evidence>
<proteinExistence type="inferred from homology"/>
<dbReference type="STRING" id="1230097.A0A423X7C8"/>
<keyword evidence="7" id="KW-1185">Reference proteome</keyword>
<evidence type="ECO:0000256" key="4">
    <source>
        <dbReference type="ARBA" id="ARBA00023002"/>
    </source>
</evidence>
<gene>
    <name evidence="6" type="ORF">VPNG_05257</name>
</gene>
<name>A0A423X7C8_9PEZI</name>
<dbReference type="Proteomes" id="UP000285146">
    <property type="component" value="Unassembled WGS sequence"/>
</dbReference>
<reference evidence="6 7" key="1">
    <citation type="submission" date="2015-09" db="EMBL/GenBank/DDBJ databases">
        <title>Host preference determinants of Valsa canker pathogens revealed by comparative genomics.</title>
        <authorList>
            <person name="Yin Z."/>
            <person name="Huang L."/>
        </authorList>
    </citation>
    <scope>NUCLEOTIDE SEQUENCE [LARGE SCALE GENOMIC DNA]</scope>
    <source>
        <strain evidence="6 7">SXYLt</strain>
    </source>
</reference>
<dbReference type="InterPro" id="IPR036188">
    <property type="entry name" value="FAD/NAD-bd_sf"/>
</dbReference>
<protein>
    <recommendedName>
        <fullName evidence="5">FAD-binding domain-containing protein</fullName>
    </recommendedName>
</protein>
<dbReference type="EMBL" id="LKEB01000024">
    <property type="protein sequence ID" value="ROW11932.1"/>
    <property type="molecule type" value="Genomic_DNA"/>
</dbReference>
<dbReference type="GO" id="GO:0071949">
    <property type="term" value="F:FAD binding"/>
    <property type="evidence" value="ECO:0007669"/>
    <property type="project" value="InterPro"/>
</dbReference>
<dbReference type="Pfam" id="PF01494">
    <property type="entry name" value="FAD_binding_3"/>
    <property type="match status" value="1"/>
</dbReference>
<sequence>MAKESPLDVAIVGGGITGMTLALGLLRRDICPTIYERARGFQEIGAGIAFTANAERALKGLDPRCHQQFRAVATRNKDDWFRYVDGATERPVCEVYLGERGFEACRRSDFQKGLVDLLPQKCVKFGKNLIQIQDDAEQEKVELRFEDGSVEHADVVIGCDGINSKMRSIMFGPDRYRPAYTHKFAYRGLVPSEKARLLLGEDKATGRFIHMCKDAHVLSCPVAGGKMVNVAAFVSDSHPWAGGEDEKWVRDGTKSEAVAAFAAAGSTARGLISLLPEKLDRWAIFDMYNDPLPTFVRGRLCLAGDAAHAAAPHHGAGAGYGVEDSLALAELLAAVSHRDRRSCRPLEAVIPEVLDVYNEIRYDRCQALVESSRVVGEMYELQHAATRHMQNPSIQLPIMVSLELIRASNSHIATSLPAGLVAVFIGATSGIGETTLKQFAKQTRQPRIYFVGRRESEGNRIRAELKHLNPAGEYHFVEADASLLKNVDDVCRHLRARESAINLLFLSCGSLITKKQTEEGLHYPMALMYYARTRFIVNLLPQLKKARSLRRVITVAAGGKEGAVIPTDWQANDMGVLSFRPHATSMVTLTLLAIAKQAPNVSFVHDYPGFVNTGMSRELTGIVPAITKVLFAPVMAMLKIPIDETGERQLYLATSARFPPRDRGAGTGTAEGTDMVALGQGVSTAVGADGTPGGGVYSVDYEAEGTSERVQVVLEGLKKDGTAEKVWEHVEEEFVRITGSTSI</sequence>
<dbReference type="InterPro" id="IPR036291">
    <property type="entry name" value="NAD(P)-bd_dom_sf"/>
</dbReference>
<feature type="domain" description="FAD-binding" evidence="5">
    <location>
        <begin position="8"/>
        <end position="370"/>
    </location>
</feature>
<dbReference type="Gene3D" id="3.40.50.720">
    <property type="entry name" value="NAD(P)-binding Rossmann-like Domain"/>
    <property type="match status" value="1"/>
</dbReference>
<keyword evidence="3" id="KW-0274">FAD</keyword>
<dbReference type="GO" id="GO:0016491">
    <property type="term" value="F:oxidoreductase activity"/>
    <property type="evidence" value="ECO:0007669"/>
    <property type="project" value="UniProtKB-KW"/>
</dbReference>
<evidence type="ECO:0000256" key="1">
    <source>
        <dbReference type="ARBA" id="ARBA00007992"/>
    </source>
</evidence>